<accession>A0A2X0QV28</accession>
<organism evidence="2">
    <name type="scientific">Candidatus Nitrotoga fabula</name>
    <dbReference type="NCBI Taxonomy" id="2182327"/>
    <lineage>
        <taxon>Bacteria</taxon>
        <taxon>Pseudomonadati</taxon>
        <taxon>Pseudomonadota</taxon>
        <taxon>Betaproteobacteria</taxon>
        <taxon>Nitrosomonadales</taxon>
        <taxon>Gallionellaceae</taxon>
        <taxon>Candidatus Nitrotoga</taxon>
    </lineage>
</organism>
<protein>
    <recommendedName>
        <fullName evidence="1">Peptidase S74 domain-containing protein</fullName>
    </recommendedName>
</protein>
<name>A0A2X0QV28_9PROT</name>
<proteinExistence type="predicted"/>
<dbReference type="Pfam" id="PF13884">
    <property type="entry name" value="Peptidase_S74"/>
    <property type="match status" value="1"/>
</dbReference>
<evidence type="ECO:0000259" key="1">
    <source>
        <dbReference type="Pfam" id="PF13884"/>
    </source>
</evidence>
<dbReference type="InterPro" id="IPR030392">
    <property type="entry name" value="S74_ICA"/>
</dbReference>
<reference evidence="2" key="1">
    <citation type="submission" date="2018-05" db="EMBL/GenBank/DDBJ databases">
        <authorList>
            <person name="Lanie J.A."/>
            <person name="Ng W.-L."/>
            <person name="Kazmierczak K.M."/>
            <person name="Andrzejewski T.M."/>
            <person name="Davidsen T.M."/>
            <person name="Wayne K.J."/>
            <person name="Tettelin H."/>
            <person name="Glass J.I."/>
            <person name="Rusch D."/>
            <person name="Podicherti R."/>
            <person name="Tsui H.-C.T."/>
            <person name="Winkler M.E."/>
        </authorList>
    </citation>
    <scope>NUCLEOTIDE SEQUENCE</scope>
    <source>
        <strain evidence="2">KNB</strain>
    </source>
</reference>
<dbReference type="EMBL" id="LS423452">
    <property type="protein sequence ID" value="SPS05650.1"/>
    <property type="molecule type" value="Genomic_DNA"/>
</dbReference>
<dbReference type="AlphaFoldDB" id="A0A2X0QV28"/>
<evidence type="ECO:0000313" key="2">
    <source>
        <dbReference type="EMBL" id="SPS05650.1"/>
    </source>
</evidence>
<sequence length="125" mass="13895">MRNGVSLLAPYGSFKFKALATKVGGGKEPQESDARCKKEIQLLLTLADGMKIYSFQYIWSNETFVGVMAQDLLAHPEWKDAVSIRTDGFYAVDYSRLGLRMTTLELWNKTGIDSVKAVSTIPLNA</sequence>
<gene>
    <name evidence="2" type="ORF">NITFAB_1240</name>
</gene>
<feature type="domain" description="Peptidase S74" evidence="1">
    <location>
        <begin position="32"/>
        <end position="74"/>
    </location>
</feature>